<name>A0A2T8KHN2_9POAL</name>
<accession>A0A2T8KHN2</accession>
<reference evidence="2" key="1">
    <citation type="submission" date="2018-04" db="EMBL/GenBank/DDBJ databases">
        <title>WGS assembly of Panicum hallii.</title>
        <authorList>
            <person name="Lovell J."/>
            <person name="Jenkins J."/>
            <person name="Lowry D."/>
            <person name="Mamidi S."/>
            <person name="Sreedasyam A."/>
            <person name="Weng X."/>
            <person name="Barry K."/>
            <person name="Bonette J."/>
            <person name="Campitelli B."/>
            <person name="Daum C."/>
            <person name="Gordon S."/>
            <person name="Gould B."/>
            <person name="Lipzen A."/>
            <person name="Macqueen A."/>
            <person name="Palacio-Mejia J."/>
            <person name="Plott C."/>
            <person name="Shakirov E."/>
            <person name="Shu S."/>
            <person name="Yoshinaga Y."/>
            <person name="Zane M."/>
            <person name="Rokhsar D."/>
            <person name="Grimwood J."/>
            <person name="Schmutz J."/>
            <person name="Juenger T."/>
        </authorList>
    </citation>
    <scope>NUCLEOTIDE SEQUENCE [LARGE SCALE GENOMIC DNA]</scope>
    <source>
        <strain evidence="2">FIL2</strain>
    </source>
</reference>
<evidence type="ECO:0000256" key="1">
    <source>
        <dbReference type="SAM" id="MobiDB-lite"/>
    </source>
</evidence>
<dbReference type="Proteomes" id="UP000243499">
    <property type="component" value="Chromosome 3"/>
</dbReference>
<sequence>MRMERGEGDARIWGENLSKRMASSRGIKQKQQRTTTKGGYAFQVKRKQPRAQAK</sequence>
<feature type="compositionally biased region" description="Basic residues" evidence="1">
    <location>
        <begin position="44"/>
        <end position="54"/>
    </location>
</feature>
<evidence type="ECO:0000313" key="2">
    <source>
        <dbReference type="EMBL" id="PVH61681.1"/>
    </source>
</evidence>
<gene>
    <name evidence="2" type="ORF">PAHAL_3G094400</name>
</gene>
<dbReference type="AlphaFoldDB" id="A0A2T8KHN2"/>
<dbReference type="Gramene" id="PVH61681">
    <property type="protein sequence ID" value="PVH61681"/>
    <property type="gene ID" value="PAHAL_3G094400"/>
</dbReference>
<proteinExistence type="predicted"/>
<dbReference type="EMBL" id="CM008048">
    <property type="protein sequence ID" value="PVH61681.1"/>
    <property type="molecule type" value="Genomic_DNA"/>
</dbReference>
<feature type="compositionally biased region" description="Basic and acidic residues" evidence="1">
    <location>
        <begin position="1"/>
        <end position="12"/>
    </location>
</feature>
<organism evidence="2">
    <name type="scientific">Panicum hallii</name>
    <dbReference type="NCBI Taxonomy" id="206008"/>
    <lineage>
        <taxon>Eukaryota</taxon>
        <taxon>Viridiplantae</taxon>
        <taxon>Streptophyta</taxon>
        <taxon>Embryophyta</taxon>
        <taxon>Tracheophyta</taxon>
        <taxon>Spermatophyta</taxon>
        <taxon>Magnoliopsida</taxon>
        <taxon>Liliopsida</taxon>
        <taxon>Poales</taxon>
        <taxon>Poaceae</taxon>
        <taxon>PACMAD clade</taxon>
        <taxon>Panicoideae</taxon>
        <taxon>Panicodae</taxon>
        <taxon>Paniceae</taxon>
        <taxon>Panicinae</taxon>
        <taxon>Panicum</taxon>
        <taxon>Panicum sect. Panicum</taxon>
    </lineage>
</organism>
<protein>
    <submittedName>
        <fullName evidence="2">Uncharacterized protein</fullName>
    </submittedName>
</protein>
<feature type="region of interest" description="Disordered" evidence="1">
    <location>
        <begin position="1"/>
        <end position="54"/>
    </location>
</feature>